<dbReference type="GO" id="GO:0016020">
    <property type="term" value="C:membrane"/>
    <property type="evidence" value="ECO:0007669"/>
    <property type="project" value="TreeGrafter"/>
</dbReference>
<keyword evidence="6" id="KW-1185">Reference proteome</keyword>
<dbReference type="InterPro" id="IPR002509">
    <property type="entry name" value="NODB_dom"/>
</dbReference>
<keyword evidence="3" id="KW-0732">Signal</keyword>
<dbReference type="Gene3D" id="3.20.20.370">
    <property type="entry name" value="Glycoside hydrolase/deacetylase"/>
    <property type="match status" value="1"/>
</dbReference>
<dbReference type="KEGG" id="psab:PSAB_13810"/>
<dbReference type="EMBL" id="CP004078">
    <property type="protein sequence ID" value="AHV97675.1"/>
    <property type="molecule type" value="Genomic_DNA"/>
</dbReference>
<evidence type="ECO:0000256" key="2">
    <source>
        <dbReference type="ARBA" id="ARBA00022801"/>
    </source>
</evidence>
<dbReference type="SUPFAM" id="SSF88713">
    <property type="entry name" value="Glycoside hydrolase/deacetylase"/>
    <property type="match status" value="1"/>
</dbReference>
<dbReference type="CDD" id="cd10917">
    <property type="entry name" value="CE4_NodB_like_6s_7s"/>
    <property type="match status" value="1"/>
</dbReference>
<dbReference type="STRING" id="1268072.PSAB_13810"/>
<dbReference type="InterPro" id="IPR011330">
    <property type="entry name" value="Glyco_hydro/deAcase_b/a-brl"/>
</dbReference>
<keyword evidence="2" id="KW-0378">Hydrolase</keyword>
<name>X4ZLW7_9BACL</name>
<sequence length="309" mass="34133">MFHIRFAKWIALGLICIFISCVLGCSPVSDNHQTKTTAAELPKSEAVNNKACPVTSTASSSPACAAGKTESAPAGSILSEDRKSAAVPAAAPMSLGQLIRKYPDVIKTNGPRIKTIALTFDDVPDPRFTPQILDILRRYRVKATFFIVGNRAAKHPFLVKRIVREGHSVGNHSYNHPQFSKLGIQKFRSQIIRTENIINRIAGFRPRLIRPPYGDINEQQLKWAEVHGYKLVNWNVDSQDWKGLSKEQVKRNILSHAGRGSIILQHGGGGVGSNLRGTIEALPEIIQALRLKGYTFVTVPEMLKVPEKK</sequence>
<feature type="chain" id="PRO_5039245712" evidence="3">
    <location>
        <begin position="25"/>
        <end position="309"/>
    </location>
</feature>
<organism evidence="5 6">
    <name type="scientific">Paenibacillus sabinae T27</name>
    <dbReference type="NCBI Taxonomy" id="1268072"/>
    <lineage>
        <taxon>Bacteria</taxon>
        <taxon>Bacillati</taxon>
        <taxon>Bacillota</taxon>
        <taxon>Bacilli</taxon>
        <taxon>Bacillales</taxon>
        <taxon>Paenibacillaceae</taxon>
        <taxon>Paenibacillus</taxon>
    </lineage>
</organism>
<dbReference type="Pfam" id="PF01522">
    <property type="entry name" value="Polysacc_deac_1"/>
    <property type="match status" value="1"/>
</dbReference>
<dbReference type="PATRIC" id="fig|1268072.3.peg.2854"/>
<evidence type="ECO:0000256" key="1">
    <source>
        <dbReference type="ARBA" id="ARBA00022723"/>
    </source>
</evidence>
<dbReference type="RefSeq" id="WP_025335184.1">
    <property type="nucleotide sequence ID" value="NZ_CP004078.1"/>
</dbReference>
<dbReference type="GO" id="GO:0005975">
    <property type="term" value="P:carbohydrate metabolic process"/>
    <property type="evidence" value="ECO:0007669"/>
    <property type="project" value="InterPro"/>
</dbReference>
<dbReference type="PANTHER" id="PTHR10587">
    <property type="entry name" value="GLYCOSYL TRANSFERASE-RELATED"/>
    <property type="match status" value="1"/>
</dbReference>
<dbReference type="PROSITE" id="PS51257">
    <property type="entry name" value="PROKAR_LIPOPROTEIN"/>
    <property type="match status" value="1"/>
</dbReference>
<evidence type="ECO:0000313" key="5">
    <source>
        <dbReference type="EMBL" id="AHV97675.1"/>
    </source>
</evidence>
<keyword evidence="1" id="KW-0479">Metal-binding</keyword>
<dbReference type="HOGENOM" id="CLU_021264_2_3_9"/>
<dbReference type="PROSITE" id="PS51677">
    <property type="entry name" value="NODB"/>
    <property type="match status" value="1"/>
</dbReference>
<evidence type="ECO:0000259" key="4">
    <source>
        <dbReference type="PROSITE" id="PS51677"/>
    </source>
</evidence>
<dbReference type="InterPro" id="IPR050248">
    <property type="entry name" value="Polysacc_deacetylase_ArnD"/>
</dbReference>
<feature type="domain" description="NodB homology" evidence="4">
    <location>
        <begin position="114"/>
        <end position="297"/>
    </location>
</feature>
<feature type="signal peptide" evidence="3">
    <location>
        <begin position="1"/>
        <end position="24"/>
    </location>
</feature>
<reference evidence="5 6" key="1">
    <citation type="journal article" date="2014" name="PLoS Genet.">
        <title>Comparative Genomic Analysis of N2-Fixing and Non-N2-Fixing Paenibacillus spp.: Organization, Evolution and Expression of the Nitrogen Fixation Genes.</title>
        <authorList>
            <person name="Xie J.B."/>
            <person name="Du Z."/>
            <person name="Bai L."/>
            <person name="Tian C."/>
            <person name="Zhang Y."/>
            <person name="Xie J.Y."/>
            <person name="Wang T."/>
            <person name="Liu X."/>
            <person name="Chen X."/>
            <person name="Cheng Q."/>
            <person name="Chen S."/>
            <person name="Li J."/>
        </authorList>
    </citation>
    <scope>NUCLEOTIDE SEQUENCE [LARGE SCALE GENOMIC DNA]</scope>
    <source>
        <strain evidence="5 6">T27</strain>
    </source>
</reference>
<dbReference type="Proteomes" id="UP000019772">
    <property type="component" value="Chromosome"/>
</dbReference>
<dbReference type="PANTHER" id="PTHR10587:SF133">
    <property type="entry name" value="CHITIN DEACETYLASE 1-RELATED"/>
    <property type="match status" value="1"/>
</dbReference>
<dbReference type="eggNOG" id="COG0726">
    <property type="taxonomic scope" value="Bacteria"/>
</dbReference>
<evidence type="ECO:0000256" key="3">
    <source>
        <dbReference type="SAM" id="SignalP"/>
    </source>
</evidence>
<accession>X4ZLW7</accession>
<proteinExistence type="predicted"/>
<dbReference type="AlphaFoldDB" id="X4ZLW7"/>
<protein>
    <submittedName>
        <fullName evidence="5">Polysaccharide deacetylase</fullName>
    </submittedName>
</protein>
<dbReference type="GO" id="GO:0016810">
    <property type="term" value="F:hydrolase activity, acting on carbon-nitrogen (but not peptide) bonds"/>
    <property type="evidence" value="ECO:0007669"/>
    <property type="project" value="InterPro"/>
</dbReference>
<evidence type="ECO:0000313" key="6">
    <source>
        <dbReference type="Proteomes" id="UP000019772"/>
    </source>
</evidence>
<gene>
    <name evidence="5" type="ORF">PSAB_13810</name>
</gene>
<dbReference type="GO" id="GO:0046872">
    <property type="term" value="F:metal ion binding"/>
    <property type="evidence" value="ECO:0007669"/>
    <property type="project" value="UniProtKB-KW"/>
</dbReference>